<dbReference type="EMBL" id="JAQQWE010000004">
    <property type="protein sequence ID" value="KAK7957171.1"/>
    <property type="molecule type" value="Genomic_DNA"/>
</dbReference>
<protein>
    <submittedName>
        <fullName evidence="2">Uncharacterized protein</fullName>
    </submittedName>
</protein>
<reference evidence="2 3" key="1">
    <citation type="submission" date="2023-01" db="EMBL/GenBank/DDBJ databases">
        <title>Analysis of 21 Apiospora genomes using comparative genomics revels a genus with tremendous synthesis potential of carbohydrate active enzymes and secondary metabolites.</title>
        <authorList>
            <person name="Sorensen T."/>
        </authorList>
    </citation>
    <scope>NUCLEOTIDE SEQUENCE [LARGE SCALE GENOMIC DNA]</scope>
    <source>
        <strain evidence="2 3">CBS 24483</strain>
    </source>
</reference>
<dbReference type="GeneID" id="92075677"/>
<sequence>MVTQLINLRPSFTSEAETNPDSVRELLDIWEKTYLWHELCNFIGFDLKDEHDELLDQVRSRLSQTLSQGLDVDLGAERLLSKVVESTSRFAFWSTLLGGCLVETYGRGDFDDEDHGISGVRIVDMARIIERHHDLENTPSKESFMPWPGRCSGGSTGYSLKPLHSPELDGVPQKILDKLAAQVRELDVNTLDFLRGWPLHRKTPPASPRLRNESDSESPSDASFDPSEETSDSEDLATDTEEAPGV</sequence>
<dbReference type="Proteomes" id="UP001391051">
    <property type="component" value="Unassembled WGS sequence"/>
</dbReference>
<organism evidence="2 3">
    <name type="scientific">Apiospora aurea</name>
    <dbReference type="NCBI Taxonomy" id="335848"/>
    <lineage>
        <taxon>Eukaryota</taxon>
        <taxon>Fungi</taxon>
        <taxon>Dikarya</taxon>
        <taxon>Ascomycota</taxon>
        <taxon>Pezizomycotina</taxon>
        <taxon>Sordariomycetes</taxon>
        <taxon>Xylariomycetidae</taxon>
        <taxon>Amphisphaeriales</taxon>
        <taxon>Apiosporaceae</taxon>
        <taxon>Apiospora</taxon>
    </lineage>
</organism>
<proteinExistence type="predicted"/>
<gene>
    <name evidence="2" type="ORF">PG986_006393</name>
</gene>
<evidence type="ECO:0000313" key="2">
    <source>
        <dbReference type="EMBL" id="KAK7957171.1"/>
    </source>
</evidence>
<name>A0ABR1QKA0_9PEZI</name>
<dbReference type="RefSeq" id="XP_066702477.1">
    <property type="nucleotide sequence ID" value="XM_066842615.1"/>
</dbReference>
<feature type="compositionally biased region" description="Acidic residues" evidence="1">
    <location>
        <begin position="226"/>
        <end position="246"/>
    </location>
</feature>
<comment type="caution">
    <text evidence="2">The sequence shown here is derived from an EMBL/GenBank/DDBJ whole genome shotgun (WGS) entry which is preliminary data.</text>
</comment>
<evidence type="ECO:0000256" key="1">
    <source>
        <dbReference type="SAM" id="MobiDB-lite"/>
    </source>
</evidence>
<accession>A0ABR1QKA0</accession>
<evidence type="ECO:0000313" key="3">
    <source>
        <dbReference type="Proteomes" id="UP001391051"/>
    </source>
</evidence>
<feature type="region of interest" description="Disordered" evidence="1">
    <location>
        <begin position="197"/>
        <end position="246"/>
    </location>
</feature>
<keyword evidence="3" id="KW-1185">Reference proteome</keyword>